<gene>
    <name evidence="4" type="ORF">ABVK25_006555</name>
</gene>
<dbReference type="InterPro" id="IPR003165">
    <property type="entry name" value="Piwi"/>
</dbReference>
<dbReference type="InterPro" id="IPR036397">
    <property type="entry name" value="RNaseH_sf"/>
</dbReference>
<comment type="caution">
    <text evidence="4">The sequence shown here is derived from an EMBL/GenBank/DDBJ whole genome shotgun (WGS) entry which is preliminary data.</text>
</comment>
<feature type="domain" description="Piwi" evidence="3">
    <location>
        <begin position="722"/>
        <end position="1032"/>
    </location>
</feature>
<proteinExistence type="predicted"/>
<dbReference type="InterPro" id="IPR036085">
    <property type="entry name" value="PAZ_dom_sf"/>
</dbReference>
<dbReference type="CDD" id="cd04657">
    <property type="entry name" value="Piwi_ago-like"/>
    <property type="match status" value="1"/>
</dbReference>
<dbReference type="SMART" id="SM00950">
    <property type="entry name" value="Piwi"/>
    <property type="match status" value="1"/>
</dbReference>
<dbReference type="InterPro" id="IPR032472">
    <property type="entry name" value="ArgoL2"/>
</dbReference>
<feature type="compositionally biased region" description="Basic and acidic residues" evidence="1">
    <location>
        <begin position="214"/>
        <end position="230"/>
    </location>
</feature>
<dbReference type="PROSITE" id="PS50821">
    <property type="entry name" value="PAZ"/>
    <property type="match status" value="1"/>
</dbReference>
<dbReference type="PROSITE" id="PS50822">
    <property type="entry name" value="PIWI"/>
    <property type="match status" value="1"/>
</dbReference>
<feature type="region of interest" description="Disordered" evidence="1">
    <location>
        <begin position="208"/>
        <end position="232"/>
    </location>
</feature>
<dbReference type="Gene3D" id="3.40.50.2300">
    <property type="match status" value="1"/>
</dbReference>
<dbReference type="Pfam" id="PF16486">
    <property type="entry name" value="ArgoN"/>
    <property type="match status" value="1"/>
</dbReference>
<sequence>MPDNETFYTALDPNVTRFSSPVFWVGPQEASQEVLVDHNEAEDTAGVVEDNTTEEDCVGGEISVGEDHEVVEISGGGGAVAEDSTTEEDRLGGEIFVGRAPRGGGESRGGGRGGGQRLGDDEYTRGPPIYSAPGVETTPSREIHEKEDEVIAKSKDLSLDTLTLADFKLPLRPGYGKAGTVIHLRTNYFAMVIDTKKAIHKYSVTIKAERRKRKEEQKKGEEEYAQEEPKKGRKQRQAFAVLFEAPEFRNVQPALATDYANTILTSKPLNLGPNGVKAFTIMYRDVEDQVARPNATRYTFTVSVDGRVPTQELLRYLASTTTEPSDFAGKADAVQALNIIVARTPNSNQETFQSGQNKFYRYPTDEGEYLDLSGGLIAVRGYYSSVRTSTMRTLLNLNAQASPFYPAVNMVGLMEQFGVYANQWLDLERFIERLRVKTEYLKDEDGKTEVRVKTIVGFSHKSGERRDAKSGKMKRFGNAYDDHLSAAQIKFDCSEFPEENPITVQQYFLKKHNIKLQKPNAWVLNCGTADKPTWIPPELCTCMPGQPYRGKLNERQTTNILNVAARPPAENARRIVGDGQQVVGIRGNGTSALAAFGVKINPSMVIVFGRVLQAPEVTYMNRGKSFAEKTAQAAWNMKGKQLSITKPLTKWSFLKLGNVNFNKTHIDQVKQALRAGGLGESNPIIPPGTQGWQANVVYGQDDANDEKIKNVLGEIAKKDVGILLVILPGKGPITYARVKFWSDIRFGIRTVCVVHDKLDKGPQYFANVVLKFNLKNGGANQLLPRDKLGFLQEGSTMIVGIDVTHPAPKSMEGTPSIAAVVASLNGQYAQWPGSIRCQESKKEMVSALQEMMEERLEYWYSQNQNRCPRRILIYRDGVSEGQYKSVLEEEFDKQILPACRKIYQKYKANRPQINIVVVGKRHHTRFYPTEEKYADMNSRVKGNPPNGTVVDRGVTMERGWDFFLQAHVALQGTAKPAHYVVLLDEMKLGADELQGITHNLCYLFGRATRAVSICPPAYYADILCERGRCYLHKYINAHHPRGKVFDYNEAPWTRDVHPNLRNTMFYI</sequence>
<dbReference type="Pfam" id="PF02171">
    <property type="entry name" value="Piwi"/>
    <property type="match status" value="1"/>
</dbReference>
<organism evidence="4 5">
    <name type="scientific">Lepraria finkii</name>
    <dbReference type="NCBI Taxonomy" id="1340010"/>
    <lineage>
        <taxon>Eukaryota</taxon>
        <taxon>Fungi</taxon>
        <taxon>Dikarya</taxon>
        <taxon>Ascomycota</taxon>
        <taxon>Pezizomycotina</taxon>
        <taxon>Lecanoromycetes</taxon>
        <taxon>OSLEUM clade</taxon>
        <taxon>Lecanoromycetidae</taxon>
        <taxon>Lecanorales</taxon>
        <taxon>Lecanorineae</taxon>
        <taxon>Stereocaulaceae</taxon>
        <taxon>Lepraria</taxon>
    </lineage>
</organism>
<dbReference type="InterPro" id="IPR045246">
    <property type="entry name" value="Piwi_ago-like"/>
</dbReference>
<evidence type="ECO:0000259" key="3">
    <source>
        <dbReference type="PROSITE" id="PS50822"/>
    </source>
</evidence>
<evidence type="ECO:0000313" key="5">
    <source>
        <dbReference type="Proteomes" id="UP001590951"/>
    </source>
</evidence>
<dbReference type="SMART" id="SM01163">
    <property type="entry name" value="DUF1785"/>
    <property type="match status" value="1"/>
</dbReference>
<reference evidence="4 5" key="1">
    <citation type="submission" date="2024-09" db="EMBL/GenBank/DDBJ databases">
        <title>Rethinking Asexuality: The Enigmatic Case of Functional Sexual Genes in Lepraria (Stereocaulaceae).</title>
        <authorList>
            <person name="Doellman M."/>
            <person name="Sun Y."/>
            <person name="Barcenas-Pena A."/>
            <person name="Lumbsch H.T."/>
            <person name="Grewe F."/>
        </authorList>
    </citation>
    <scope>NUCLEOTIDE SEQUENCE [LARGE SCALE GENOMIC DNA]</scope>
    <source>
        <strain evidence="4 5">Grewe 0041</strain>
    </source>
</reference>
<accession>A0ABR4B628</accession>
<dbReference type="Gene3D" id="2.170.260.10">
    <property type="entry name" value="paz domain"/>
    <property type="match status" value="1"/>
</dbReference>
<dbReference type="PANTHER" id="PTHR22891">
    <property type="entry name" value="EUKARYOTIC TRANSLATION INITIATION FACTOR 2C"/>
    <property type="match status" value="1"/>
</dbReference>
<dbReference type="CDD" id="cd02846">
    <property type="entry name" value="PAZ_argonaute_like"/>
    <property type="match status" value="1"/>
</dbReference>
<dbReference type="Pfam" id="PF02170">
    <property type="entry name" value="PAZ"/>
    <property type="match status" value="1"/>
</dbReference>
<dbReference type="InterPro" id="IPR003100">
    <property type="entry name" value="PAZ_dom"/>
</dbReference>
<dbReference type="EMBL" id="JBHFEH010000022">
    <property type="protein sequence ID" value="KAL2053230.1"/>
    <property type="molecule type" value="Genomic_DNA"/>
</dbReference>
<dbReference type="Pfam" id="PF08699">
    <property type="entry name" value="ArgoL1"/>
    <property type="match status" value="1"/>
</dbReference>
<dbReference type="Gene3D" id="3.30.420.10">
    <property type="entry name" value="Ribonuclease H-like superfamily/Ribonuclease H"/>
    <property type="match status" value="1"/>
</dbReference>
<name>A0ABR4B628_9LECA</name>
<dbReference type="SUPFAM" id="SSF101690">
    <property type="entry name" value="PAZ domain"/>
    <property type="match status" value="1"/>
</dbReference>
<dbReference type="Pfam" id="PF16488">
    <property type="entry name" value="ArgoL2"/>
    <property type="match status" value="1"/>
</dbReference>
<evidence type="ECO:0000256" key="1">
    <source>
        <dbReference type="SAM" id="MobiDB-lite"/>
    </source>
</evidence>
<protein>
    <submittedName>
        <fullName evidence="4">Uncharacterized protein</fullName>
    </submittedName>
</protein>
<evidence type="ECO:0000259" key="2">
    <source>
        <dbReference type="PROSITE" id="PS50821"/>
    </source>
</evidence>
<dbReference type="InterPro" id="IPR032474">
    <property type="entry name" value="Argonaute_N"/>
</dbReference>
<feature type="region of interest" description="Disordered" evidence="1">
    <location>
        <begin position="96"/>
        <end position="143"/>
    </location>
</feature>
<dbReference type="InterPro" id="IPR014811">
    <property type="entry name" value="ArgoL1"/>
</dbReference>
<dbReference type="Proteomes" id="UP001590951">
    <property type="component" value="Unassembled WGS sequence"/>
</dbReference>
<evidence type="ECO:0000313" key="4">
    <source>
        <dbReference type="EMBL" id="KAL2053230.1"/>
    </source>
</evidence>
<dbReference type="InterPro" id="IPR012337">
    <property type="entry name" value="RNaseH-like_sf"/>
</dbReference>
<dbReference type="SUPFAM" id="SSF53098">
    <property type="entry name" value="Ribonuclease H-like"/>
    <property type="match status" value="1"/>
</dbReference>
<feature type="domain" description="PAZ" evidence="2">
    <location>
        <begin position="426"/>
        <end position="544"/>
    </location>
</feature>
<keyword evidence="5" id="KW-1185">Reference proteome</keyword>
<feature type="compositionally biased region" description="Gly residues" evidence="1">
    <location>
        <begin position="101"/>
        <end position="117"/>
    </location>
</feature>